<protein>
    <submittedName>
        <fullName evidence="4">EUKARYOTIC ASPARTYL PROTEASE FAMILY PROTEIN</fullName>
    </submittedName>
</protein>
<evidence type="ECO:0000259" key="3">
    <source>
        <dbReference type="PROSITE" id="PS51767"/>
    </source>
</evidence>
<keyword evidence="5" id="KW-1185">Reference proteome</keyword>
<dbReference type="AlphaFoldDB" id="A0A9Q0VGP1"/>
<keyword evidence="1 4" id="KW-0645">Protease</keyword>
<keyword evidence="2" id="KW-0378">Hydrolase</keyword>
<dbReference type="Gene3D" id="2.40.70.10">
    <property type="entry name" value="Acid Proteases"/>
    <property type="match status" value="1"/>
</dbReference>
<dbReference type="InterPro" id="IPR033121">
    <property type="entry name" value="PEPTIDASE_A1"/>
</dbReference>
<dbReference type="Proteomes" id="UP001151752">
    <property type="component" value="Chromosome 6"/>
</dbReference>
<dbReference type="PANTHER" id="PTHR47967">
    <property type="entry name" value="OS07G0603500 PROTEIN-RELATED"/>
    <property type="match status" value="1"/>
</dbReference>
<name>A0A9Q0VGP1_9ROSI</name>
<reference evidence="4" key="2">
    <citation type="journal article" date="2023" name="Int. J. Mol. Sci.">
        <title>De Novo Assembly and Annotation of 11 Diverse Shrub Willow (Salix) Genomes Reveals Novel Gene Organization in Sex-Linked Regions.</title>
        <authorList>
            <person name="Hyden B."/>
            <person name="Feng K."/>
            <person name="Yates T.B."/>
            <person name="Jawdy S."/>
            <person name="Cereghino C."/>
            <person name="Smart L.B."/>
            <person name="Muchero W."/>
        </authorList>
    </citation>
    <scope>NUCLEOTIDE SEQUENCE</scope>
    <source>
        <tissue evidence="4">Shoot tip</tissue>
    </source>
</reference>
<dbReference type="InterPro" id="IPR051708">
    <property type="entry name" value="Plant_Aspart_Prot_A1"/>
</dbReference>
<evidence type="ECO:0000313" key="5">
    <source>
        <dbReference type="Proteomes" id="UP001151752"/>
    </source>
</evidence>
<accession>A0A9Q0VGP1</accession>
<evidence type="ECO:0000256" key="2">
    <source>
        <dbReference type="ARBA" id="ARBA00022801"/>
    </source>
</evidence>
<dbReference type="PANTHER" id="PTHR47967:SF14">
    <property type="entry name" value="EUKARYOTIC ASPARTYL PROTEASE FAMILY PROTEIN"/>
    <property type="match status" value="1"/>
</dbReference>
<dbReference type="GO" id="GO:0005576">
    <property type="term" value="C:extracellular region"/>
    <property type="evidence" value="ECO:0007669"/>
    <property type="project" value="TreeGrafter"/>
</dbReference>
<reference evidence="4" key="1">
    <citation type="submission" date="2022-11" db="EMBL/GenBank/DDBJ databases">
        <authorList>
            <person name="Hyden B.L."/>
            <person name="Feng K."/>
            <person name="Yates T."/>
            <person name="Jawdy S."/>
            <person name="Smart L.B."/>
            <person name="Muchero W."/>
        </authorList>
    </citation>
    <scope>NUCLEOTIDE SEQUENCE</scope>
    <source>
        <tissue evidence="4">Shoot tip</tissue>
    </source>
</reference>
<dbReference type="GO" id="GO:0008233">
    <property type="term" value="F:peptidase activity"/>
    <property type="evidence" value="ECO:0007669"/>
    <property type="project" value="UniProtKB-KW"/>
</dbReference>
<proteinExistence type="predicted"/>
<dbReference type="PROSITE" id="PS51767">
    <property type="entry name" value="PEPTIDASE_A1"/>
    <property type="match status" value="1"/>
</dbReference>
<dbReference type="EMBL" id="JAPFFM010000009">
    <property type="protein sequence ID" value="KAJ6747203.1"/>
    <property type="molecule type" value="Genomic_DNA"/>
</dbReference>
<dbReference type="SUPFAM" id="SSF50630">
    <property type="entry name" value="Acid proteases"/>
    <property type="match status" value="1"/>
</dbReference>
<evidence type="ECO:0000313" key="4">
    <source>
        <dbReference type="EMBL" id="KAJ6747203.1"/>
    </source>
</evidence>
<organism evidence="4 5">
    <name type="scientific">Salix koriyanagi</name>
    <dbReference type="NCBI Taxonomy" id="2511006"/>
    <lineage>
        <taxon>Eukaryota</taxon>
        <taxon>Viridiplantae</taxon>
        <taxon>Streptophyta</taxon>
        <taxon>Embryophyta</taxon>
        <taxon>Tracheophyta</taxon>
        <taxon>Spermatophyta</taxon>
        <taxon>Magnoliopsida</taxon>
        <taxon>eudicotyledons</taxon>
        <taxon>Gunneridae</taxon>
        <taxon>Pentapetalae</taxon>
        <taxon>rosids</taxon>
        <taxon>fabids</taxon>
        <taxon>Malpighiales</taxon>
        <taxon>Salicaceae</taxon>
        <taxon>Saliceae</taxon>
        <taxon>Salix</taxon>
    </lineage>
</organism>
<dbReference type="InterPro" id="IPR021109">
    <property type="entry name" value="Peptidase_aspartic_dom_sf"/>
</dbReference>
<dbReference type="Pfam" id="PF14541">
    <property type="entry name" value="TAXi_C"/>
    <property type="match status" value="1"/>
</dbReference>
<evidence type="ECO:0000256" key="1">
    <source>
        <dbReference type="ARBA" id="ARBA00022670"/>
    </source>
</evidence>
<feature type="domain" description="Peptidase A1" evidence="3">
    <location>
        <begin position="1"/>
        <end position="93"/>
    </location>
</feature>
<sequence length="102" mass="11205">MDILQIIIIPGYCVSKGIAGQELQGFPSMTFHLANGADLVVDAGGLFYQADQNSFCLSIQPQVQPNFPSIIGITAQQDYNVAFDLDERNIYFQGIDCEVLDD</sequence>
<gene>
    <name evidence="4" type="ORF">OIU74_029632</name>
</gene>
<comment type="caution">
    <text evidence="4">The sequence shown here is derived from an EMBL/GenBank/DDBJ whole genome shotgun (WGS) entry which is preliminary data.</text>
</comment>
<dbReference type="InterPro" id="IPR032799">
    <property type="entry name" value="TAXi_C"/>
</dbReference>
<dbReference type="GO" id="GO:0006508">
    <property type="term" value="P:proteolysis"/>
    <property type="evidence" value="ECO:0007669"/>
    <property type="project" value="UniProtKB-KW"/>
</dbReference>